<dbReference type="InterPro" id="IPR051138">
    <property type="entry name" value="PIM_Ser/Thr_kinase"/>
</dbReference>
<dbReference type="Proteomes" id="UP000288716">
    <property type="component" value="Unassembled WGS sequence"/>
</dbReference>
<feature type="binding site" evidence="14">
    <location>
        <begin position="40"/>
        <end position="48"/>
    </location>
    <ligand>
        <name>ATP</name>
        <dbReference type="ChEBI" id="CHEBI:30616"/>
    </ligand>
</feature>
<proteinExistence type="inferred from homology"/>
<dbReference type="PROSITE" id="PS50011">
    <property type="entry name" value="PROTEIN_KINASE_DOM"/>
    <property type="match status" value="1"/>
</dbReference>
<keyword evidence="10" id="KW-1035">Host cytoplasm</keyword>
<comment type="catalytic activity">
    <reaction evidence="11">
        <text>L-threonyl-[protein] + ATP = O-phospho-L-threonyl-[protein] + ADP + H(+)</text>
        <dbReference type="Rhea" id="RHEA:46608"/>
        <dbReference type="Rhea" id="RHEA-COMP:11060"/>
        <dbReference type="Rhea" id="RHEA-COMP:11605"/>
        <dbReference type="ChEBI" id="CHEBI:15378"/>
        <dbReference type="ChEBI" id="CHEBI:30013"/>
        <dbReference type="ChEBI" id="CHEBI:30616"/>
        <dbReference type="ChEBI" id="CHEBI:61977"/>
        <dbReference type="ChEBI" id="CHEBI:456216"/>
        <dbReference type="EC" id="2.7.11.1"/>
    </reaction>
</comment>
<dbReference type="VEuPathDB" id="VectorBase:LDEU002619"/>
<comment type="subcellular location">
    <subcellularLocation>
        <location evidence="1">Host cytoplasm</location>
    </subcellularLocation>
</comment>
<keyword evidence="9 14" id="KW-0067">ATP-binding</keyword>
<dbReference type="PROSITE" id="PS00107">
    <property type="entry name" value="PROTEIN_KINASE_ATP"/>
    <property type="match status" value="1"/>
</dbReference>
<evidence type="ECO:0000256" key="8">
    <source>
        <dbReference type="ARBA" id="ARBA00022777"/>
    </source>
</evidence>
<feature type="domain" description="Protein kinase" evidence="17">
    <location>
        <begin position="34"/>
        <end position="282"/>
    </location>
</feature>
<dbReference type="GO" id="GO:0043066">
    <property type="term" value="P:negative regulation of apoptotic process"/>
    <property type="evidence" value="ECO:0007669"/>
    <property type="project" value="InterPro"/>
</dbReference>
<evidence type="ECO:0000256" key="11">
    <source>
        <dbReference type="ARBA" id="ARBA00047899"/>
    </source>
</evidence>
<feature type="binding site" evidence="14">
    <location>
        <position position="113"/>
    </location>
    <ligand>
        <name>ATP</name>
        <dbReference type="ChEBI" id="CHEBI:30616"/>
    </ligand>
</feature>
<evidence type="ECO:0000256" key="13">
    <source>
        <dbReference type="PIRSR" id="PIRSR037993-1"/>
    </source>
</evidence>
<feature type="active site" description="Proton acceptor" evidence="13">
    <location>
        <position position="159"/>
    </location>
</feature>
<evidence type="ECO:0000256" key="14">
    <source>
        <dbReference type="PIRSR" id="PIRSR037993-2"/>
    </source>
</evidence>
<evidence type="ECO:0000256" key="2">
    <source>
        <dbReference type="ARBA" id="ARBA00012513"/>
    </source>
</evidence>
<evidence type="ECO:0000313" key="18">
    <source>
        <dbReference type="EMBL" id="RWS29420.1"/>
    </source>
</evidence>
<dbReference type="InterPro" id="IPR017441">
    <property type="entry name" value="Protein_kinase_ATP_BS"/>
</dbReference>
<dbReference type="SMART" id="SM00220">
    <property type="entry name" value="S_TKc"/>
    <property type="match status" value="1"/>
</dbReference>
<dbReference type="SUPFAM" id="SSF56112">
    <property type="entry name" value="Protein kinase-like (PK-like)"/>
    <property type="match status" value="1"/>
</dbReference>
<evidence type="ECO:0000256" key="4">
    <source>
        <dbReference type="ARBA" id="ARBA00022527"/>
    </source>
</evidence>
<dbReference type="FunFam" id="1.10.510.10:FF:000413">
    <property type="entry name" value="Serine/threonine-protein kinase"/>
    <property type="match status" value="1"/>
</dbReference>
<dbReference type="GO" id="GO:0005737">
    <property type="term" value="C:cytoplasm"/>
    <property type="evidence" value="ECO:0007669"/>
    <property type="project" value="TreeGrafter"/>
</dbReference>
<dbReference type="Gene3D" id="1.10.510.10">
    <property type="entry name" value="Transferase(Phosphotransferase) domain 1"/>
    <property type="match status" value="1"/>
</dbReference>
<keyword evidence="6" id="KW-0808">Transferase</keyword>
<comment type="catalytic activity">
    <reaction evidence="12">
        <text>L-seryl-[protein] + ATP = O-phospho-L-seryl-[protein] + ADP + H(+)</text>
        <dbReference type="Rhea" id="RHEA:17989"/>
        <dbReference type="Rhea" id="RHEA-COMP:9863"/>
        <dbReference type="Rhea" id="RHEA-COMP:11604"/>
        <dbReference type="ChEBI" id="CHEBI:15378"/>
        <dbReference type="ChEBI" id="CHEBI:29999"/>
        <dbReference type="ChEBI" id="CHEBI:30616"/>
        <dbReference type="ChEBI" id="CHEBI:83421"/>
        <dbReference type="ChEBI" id="CHEBI:456216"/>
        <dbReference type="EC" id="2.7.11.1"/>
    </reaction>
</comment>
<dbReference type="InterPro" id="IPR017348">
    <property type="entry name" value="PIM1/2/3"/>
</dbReference>
<comment type="caution">
    <text evidence="18">The sequence shown here is derived from an EMBL/GenBank/DDBJ whole genome shotgun (WGS) entry which is preliminary data.</text>
</comment>
<evidence type="ECO:0000259" key="17">
    <source>
        <dbReference type="PROSITE" id="PS50011"/>
    </source>
</evidence>
<dbReference type="PIRSF" id="PIRSF037993">
    <property type="entry name" value="STPK_Pim-1"/>
    <property type="match status" value="1"/>
</dbReference>
<evidence type="ECO:0000256" key="7">
    <source>
        <dbReference type="ARBA" id="ARBA00022741"/>
    </source>
</evidence>
<dbReference type="EMBL" id="NCKV01000925">
    <property type="protein sequence ID" value="RWS29420.1"/>
    <property type="molecule type" value="Genomic_DNA"/>
</dbReference>
<dbReference type="EC" id="2.7.11.1" evidence="2"/>
<dbReference type="PANTHER" id="PTHR22984">
    <property type="entry name" value="SERINE/THREONINE-PROTEIN KINASE PIM"/>
    <property type="match status" value="1"/>
</dbReference>
<name>A0A443SPF7_9ACAR</name>
<dbReference type="AlphaFoldDB" id="A0A443SPF7"/>
<dbReference type="OrthoDB" id="193931at2759"/>
<gene>
    <name evidence="18" type="ORF">B4U80_04870</name>
</gene>
<dbReference type="GO" id="GO:0004674">
    <property type="term" value="F:protein serine/threonine kinase activity"/>
    <property type="evidence" value="ECO:0007669"/>
    <property type="project" value="UniProtKB-KW"/>
</dbReference>
<dbReference type="Pfam" id="PF00069">
    <property type="entry name" value="Pkinase"/>
    <property type="match status" value="1"/>
</dbReference>
<dbReference type="Gene3D" id="3.30.200.20">
    <property type="entry name" value="Phosphorylase Kinase, domain 1"/>
    <property type="match status" value="1"/>
</dbReference>
<evidence type="ECO:0000256" key="6">
    <source>
        <dbReference type="ARBA" id="ARBA00022679"/>
    </source>
</evidence>
<dbReference type="PROSITE" id="PS00108">
    <property type="entry name" value="PROTEIN_KINASE_ST"/>
    <property type="match status" value="1"/>
</dbReference>
<comment type="similarity">
    <text evidence="16">Belongs to the protein kinase superfamily.</text>
</comment>
<dbReference type="InterPro" id="IPR008271">
    <property type="entry name" value="Ser/Thr_kinase_AS"/>
</dbReference>
<reference evidence="18 19" key="1">
    <citation type="journal article" date="2018" name="Gigascience">
        <title>Genomes of trombidid mites reveal novel predicted allergens and laterally-transferred genes associated with secondary metabolism.</title>
        <authorList>
            <person name="Dong X."/>
            <person name="Chaisiri K."/>
            <person name="Xia D."/>
            <person name="Armstrong S.D."/>
            <person name="Fang Y."/>
            <person name="Donnelly M.J."/>
            <person name="Kadowaki T."/>
            <person name="McGarry J.W."/>
            <person name="Darby A.C."/>
            <person name="Makepeace B.L."/>
        </authorList>
    </citation>
    <scope>NUCLEOTIDE SEQUENCE [LARGE SCALE GENOMIC DNA]</scope>
    <source>
        <strain evidence="18">UoL-UT</strain>
    </source>
</reference>
<dbReference type="CDD" id="cd14005">
    <property type="entry name" value="STKc_PIM"/>
    <property type="match status" value="1"/>
</dbReference>
<feature type="binding site" evidence="14">
    <location>
        <position position="120"/>
    </location>
    <ligand>
        <name>ATP</name>
        <dbReference type="ChEBI" id="CHEBI:30616"/>
    </ligand>
</feature>
<sequence length="318" mass="35855">MRVANVCKVCHVSTVANVSFFEFAVKGETFNKSYRVGPVLGKGGFGIVYAGTRIADGLPVAIKHVFKDKVIGWDPTLRIPLEISLLRKVSHVPGVIQLVDWCERADSFIIVMERPETVKDLFDFITEKGVLDEKMSRLFLTQVVNSVIACHDAGVIHRDIKDENILVDLKTLNLKLIDFGSGAYLKETPYTDFDGTRVYSPPEWIRSNRYNGRAATVWSLGVLLYDMVCGDIPFERDEQILSAEVRFRRRLSPECQDLIRRCLSIRPCDRPTLHEILNHPWMTAKIENSTVSAGIPVRRAIDHESTSDESSTSSQESL</sequence>
<evidence type="ECO:0000256" key="12">
    <source>
        <dbReference type="ARBA" id="ARBA00048679"/>
    </source>
</evidence>
<evidence type="ECO:0000256" key="15">
    <source>
        <dbReference type="PROSITE-ProRule" id="PRU10141"/>
    </source>
</evidence>
<protein>
    <recommendedName>
        <fullName evidence="3">Serine/threonine-protein kinase 1</fullName>
        <ecNumber evidence="2">2.7.11.1</ecNumber>
    </recommendedName>
</protein>
<dbReference type="GO" id="GO:0030430">
    <property type="term" value="C:host cell cytoplasm"/>
    <property type="evidence" value="ECO:0007669"/>
    <property type="project" value="UniProtKB-SubCell"/>
</dbReference>
<evidence type="ECO:0000256" key="16">
    <source>
        <dbReference type="RuleBase" id="RU000304"/>
    </source>
</evidence>
<evidence type="ECO:0000256" key="10">
    <source>
        <dbReference type="ARBA" id="ARBA00023200"/>
    </source>
</evidence>
<dbReference type="PANTHER" id="PTHR22984:SF25">
    <property type="entry name" value="PROTEIN KINASE DOMAIN-CONTAINING PROTEIN"/>
    <property type="match status" value="1"/>
</dbReference>
<dbReference type="STRING" id="299467.A0A443SPF7"/>
<dbReference type="InterPro" id="IPR011009">
    <property type="entry name" value="Kinase-like_dom_sf"/>
</dbReference>
<organism evidence="18 19">
    <name type="scientific">Leptotrombidium deliense</name>
    <dbReference type="NCBI Taxonomy" id="299467"/>
    <lineage>
        <taxon>Eukaryota</taxon>
        <taxon>Metazoa</taxon>
        <taxon>Ecdysozoa</taxon>
        <taxon>Arthropoda</taxon>
        <taxon>Chelicerata</taxon>
        <taxon>Arachnida</taxon>
        <taxon>Acari</taxon>
        <taxon>Acariformes</taxon>
        <taxon>Trombidiformes</taxon>
        <taxon>Prostigmata</taxon>
        <taxon>Anystina</taxon>
        <taxon>Parasitengona</taxon>
        <taxon>Trombiculoidea</taxon>
        <taxon>Trombiculidae</taxon>
        <taxon>Leptotrombidium</taxon>
    </lineage>
</organism>
<keyword evidence="7 15" id="KW-0547">Nucleotide-binding</keyword>
<dbReference type="InterPro" id="IPR000719">
    <property type="entry name" value="Prot_kinase_dom"/>
</dbReference>
<evidence type="ECO:0000256" key="3">
    <source>
        <dbReference type="ARBA" id="ARBA00016885"/>
    </source>
</evidence>
<feature type="binding site" evidence="14 15">
    <location>
        <position position="63"/>
    </location>
    <ligand>
        <name>ATP</name>
        <dbReference type="ChEBI" id="CHEBI:30616"/>
    </ligand>
</feature>
<evidence type="ECO:0000256" key="5">
    <source>
        <dbReference type="ARBA" id="ARBA00022553"/>
    </source>
</evidence>
<keyword evidence="4 16" id="KW-0723">Serine/threonine-protein kinase</keyword>
<evidence type="ECO:0000256" key="1">
    <source>
        <dbReference type="ARBA" id="ARBA00004192"/>
    </source>
</evidence>
<keyword evidence="19" id="KW-1185">Reference proteome</keyword>
<dbReference type="GO" id="GO:0005524">
    <property type="term" value="F:ATP binding"/>
    <property type="evidence" value="ECO:0007669"/>
    <property type="project" value="UniProtKB-UniRule"/>
</dbReference>
<evidence type="ECO:0000313" key="19">
    <source>
        <dbReference type="Proteomes" id="UP000288716"/>
    </source>
</evidence>
<keyword evidence="8 18" id="KW-0418">Kinase</keyword>
<evidence type="ECO:0000256" key="9">
    <source>
        <dbReference type="ARBA" id="ARBA00022840"/>
    </source>
</evidence>
<accession>A0A443SPF7</accession>
<keyword evidence="5" id="KW-0597">Phosphoprotein</keyword>